<comment type="caution">
    <text evidence="1">The sequence shown here is derived from an EMBL/GenBank/DDBJ whole genome shotgun (WGS) entry which is preliminary data.</text>
</comment>
<keyword evidence="2" id="KW-1185">Reference proteome</keyword>
<reference evidence="2" key="1">
    <citation type="journal article" date="2019" name="Int. J. Syst. Evol. Microbiol.">
        <title>The Global Catalogue of Microorganisms (GCM) 10K type strain sequencing project: providing services to taxonomists for standard genome sequencing and annotation.</title>
        <authorList>
            <consortium name="The Broad Institute Genomics Platform"/>
            <consortium name="The Broad Institute Genome Sequencing Center for Infectious Disease"/>
            <person name="Wu L."/>
            <person name="Ma J."/>
        </authorList>
    </citation>
    <scope>NUCLEOTIDE SEQUENCE [LARGE SCALE GENOMIC DNA]</scope>
    <source>
        <strain evidence="2">JCM 1417</strain>
    </source>
</reference>
<dbReference type="Proteomes" id="UP001501047">
    <property type="component" value="Unassembled WGS sequence"/>
</dbReference>
<organism evidence="1 2">
    <name type="scientific">Clostridium subterminale</name>
    <dbReference type="NCBI Taxonomy" id="1550"/>
    <lineage>
        <taxon>Bacteria</taxon>
        <taxon>Bacillati</taxon>
        <taxon>Bacillota</taxon>
        <taxon>Clostridia</taxon>
        <taxon>Eubacteriales</taxon>
        <taxon>Clostridiaceae</taxon>
        <taxon>Clostridium</taxon>
    </lineage>
</organism>
<sequence>MSLLGKDVIEKYNNKYIPIQKLYIEKYNPKILSDIIIDNNDYWNPKIIKHPNDNR</sequence>
<dbReference type="EMBL" id="BAAACI010000001">
    <property type="protein sequence ID" value="GAA0765542.1"/>
    <property type="molecule type" value="Genomic_DNA"/>
</dbReference>
<proteinExistence type="predicted"/>
<protein>
    <submittedName>
        <fullName evidence="1">Uncharacterized protein</fullName>
    </submittedName>
</protein>
<evidence type="ECO:0000313" key="2">
    <source>
        <dbReference type="Proteomes" id="UP001501047"/>
    </source>
</evidence>
<evidence type="ECO:0000313" key="1">
    <source>
        <dbReference type="EMBL" id="GAA0765542.1"/>
    </source>
</evidence>
<dbReference type="RefSeq" id="WP_343822841.1">
    <property type="nucleotide sequence ID" value="NZ_BAAACI010000001.1"/>
</dbReference>
<accession>A0ABP3VU40</accession>
<name>A0ABP3VU40_CLOSU</name>
<gene>
    <name evidence="1" type="ORF">GCM10008908_02220</name>
</gene>